<proteinExistence type="predicted"/>
<dbReference type="CDD" id="cd09276">
    <property type="entry name" value="Rnase_HI_RT_non_LTR"/>
    <property type="match status" value="1"/>
</dbReference>
<dbReference type="Pfam" id="PF00075">
    <property type="entry name" value="RNase_H"/>
    <property type="match status" value="1"/>
</dbReference>
<dbReference type="InterPro" id="IPR036397">
    <property type="entry name" value="RNaseH_sf"/>
</dbReference>
<dbReference type="AlphaFoldDB" id="A0AAI9T554"/>
<dbReference type="Proteomes" id="UP001227192">
    <property type="component" value="Unassembled WGS sequence"/>
</dbReference>
<dbReference type="Gene3D" id="3.30.420.10">
    <property type="entry name" value="Ribonuclease H-like superfamily/Ribonuclease H"/>
    <property type="match status" value="1"/>
</dbReference>
<comment type="caution">
    <text evidence="2">The sequence shown here is derived from an EMBL/GenBank/DDBJ whole genome shotgun (WGS) entry which is preliminary data.</text>
</comment>
<evidence type="ECO:0000259" key="1">
    <source>
        <dbReference type="PROSITE" id="PS50879"/>
    </source>
</evidence>
<keyword evidence="3" id="KW-1185">Reference proteome</keyword>
<evidence type="ECO:0000313" key="2">
    <source>
        <dbReference type="EMBL" id="KAJ9480931.1"/>
    </source>
</evidence>
<reference evidence="2" key="1">
    <citation type="submission" date="2015-06" db="EMBL/GenBank/DDBJ databases">
        <authorList>
            <person name="Nguyen H."/>
        </authorList>
    </citation>
    <scope>NUCLEOTIDE SEQUENCE</scope>
    <source>
        <strain evidence="2">DAOM 180753</strain>
    </source>
</reference>
<gene>
    <name evidence="2" type="ORF">VN97_g12586</name>
</gene>
<name>A0AAI9T554_PENTH</name>
<dbReference type="SUPFAM" id="SSF53098">
    <property type="entry name" value="Ribonuclease H-like"/>
    <property type="match status" value="1"/>
</dbReference>
<feature type="domain" description="RNase H type-1" evidence="1">
    <location>
        <begin position="42"/>
        <end position="161"/>
    </location>
</feature>
<accession>A0AAI9T554</accession>
<evidence type="ECO:0000313" key="3">
    <source>
        <dbReference type="Proteomes" id="UP001227192"/>
    </source>
</evidence>
<dbReference type="InterPro" id="IPR002156">
    <property type="entry name" value="RNaseH_domain"/>
</dbReference>
<dbReference type="InterPro" id="IPR012337">
    <property type="entry name" value="RNaseH-like_sf"/>
</dbReference>
<protein>
    <recommendedName>
        <fullName evidence="1">RNase H type-1 domain-containing protein</fullName>
    </recommendedName>
</protein>
<dbReference type="EMBL" id="LACB01001005">
    <property type="protein sequence ID" value="KAJ9480931.1"/>
    <property type="molecule type" value="Genomic_DNA"/>
</dbReference>
<organism evidence="2 3">
    <name type="scientific">Penicillium thymicola</name>
    <dbReference type="NCBI Taxonomy" id="293382"/>
    <lineage>
        <taxon>Eukaryota</taxon>
        <taxon>Fungi</taxon>
        <taxon>Dikarya</taxon>
        <taxon>Ascomycota</taxon>
        <taxon>Pezizomycotina</taxon>
        <taxon>Eurotiomycetes</taxon>
        <taxon>Eurotiomycetidae</taxon>
        <taxon>Eurotiales</taxon>
        <taxon>Aspergillaceae</taxon>
        <taxon>Penicillium</taxon>
    </lineage>
</organism>
<dbReference type="GO" id="GO:0003676">
    <property type="term" value="F:nucleic acid binding"/>
    <property type="evidence" value="ECO:0007669"/>
    <property type="project" value="InterPro"/>
</dbReference>
<dbReference type="PROSITE" id="PS50879">
    <property type="entry name" value="RNASE_H_1"/>
    <property type="match status" value="1"/>
</dbReference>
<reference evidence="2" key="2">
    <citation type="journal article" date="2016" name="Fungal Biol.">
        <title>Ochratoxin A production by Penicillium thymicola.</title>
        <authorList>
            <person name="Nguyen H.D.T."/>
            <person name="McMullin D.R."/>
            <person name="Ponomareva E."/>
            <person name="Riley R."/>
            <person name="Pomraning K.R."/>
            <person name="Baker S.E."/>
            <person name="Seifert K.A."/>
        </authorList>
    </citation>
    <scope>NUCLEOTIDE SEQUENCE</scope>
    <source>
        <strain evidence="2">DAOM 180753</strain>
    </source>
</reference>
<dbReference type="GO" id="GO:0004523">
    <property type="term" value="F:RNA-DNA hybrid ribonuclease activity"/>
    <property type="evidence" value="ECO:0007669"/>
    <property type="project" value="InterPro"/>
</dbReference>
<sequence>MELIRPFAVPPWWQPPATRIAPDKDTAIKEHDLILRATPLYGPNSAIAYTDGSKTEGEGVGASAVTSKGNATARLNDQDTVYAAELKGILLALSQIKDDLAAIQACAHPRRSSGQQILRNIAIQIENLRLAAWRIRIHWIPGHMRVHGNERADTLAKLAASTYGPAEAAILLSGCRTKLRELAAKRWKEGWASSNSGAHLRELFPEPTKEIFAIHDSLRRAASSVLVQMQTGKIGLPAYLATLPQWREQALEDNPLRNPSRCTCDQGTVHTHHILFSCPHFTELHHRILGLDRGGGSGGGQDPWKEWLSKPSLAVKAVNFMMQTKLLGQFRSLPTTYRVTDKVDS</sequence>